<dbReference type="SMART" id="SM01043">
    <property type="entry name" value="BTAD"/>
    <property type="match status" value="1"/>
</dbReference>
<dbReference type="SUPFAM" id="SSF46894">
    <property type="entry name" value="C-terminal effector domain of the bipartite response regulators"/>
    <property type="match status" value="1"/>
</dbReference>
<dbReference type="InterPro" id="IPR016032">
    <property type="entry name" value="Sig_transdc_resp-reg_C-effctor"/>
</dbReference>
<dbReference type="Gene3D" id="1.25.40.10">
    <property type="entry name" value="Tetratricopeptide repeat domain"/>
    <property type="match status" value="1"/>
</dbReference>
<dbReference type="Pfam" id="PF03704">
    <property type="entry name" value="BTAD"/>
    <property type="match status" value="1"/>
</dbReference>
<dbReference type="Proteomes" id="UP001285352">
    <property type="component" value="Unassembled WGS sequence"/>
</dbReference>
<dbReference type="RefSeq" id="WP_319977759.1">
    <property type="nucleotide sequence ID" value="NZ_JAXAVU010000010.1"/>
</dbReference>
<dbReference type="InterPro" id="IPR005158">
    <property type="entry name" value="BTAD"/>
</dbReference>
<dbReference type="PANTHER" id="PTHR35807">
    <property type="entry name" value="TRANSCRIPTIONAL REGULATOR REDD-RELATED"/>
    <property type="match status" value="1"/>
</dbReference>
<evidence type="ECO:0000313" key="3">
    <source>
        <dbReference type="Proteomes" id="UP001285352"/>
    </source>
</evidence>
<comment type="caution">
    <text evidence="2">The sequence shown here is derived from an EMBL/GenBank/DDBJ whole genome shotgun (WGS) entry which is preliminary data.</text>
</comment>
<dbReference type="InterPro" id="IPR036388">
    <property type="entry name" value="WH-like_DNA-bd_sf"/>
</dbReference>
<name>A0ABU4V1I1_9PSEU</name>
<evidence type="ECO:0000313" key="2">
    <source>
        <dbReference type="EMBL" id="MDX8145647.1"/>
    </source>
</evidence>
<keyword evidence="3" id="KW-1185">Reference proteome</keyword>
<accession>A0ABU4V1I1</accession>
<dbReference type="SUPFAM" id="SSF48452">
    <property type="entry name" value="TPR-like"/>
    <property type="match status" value="1"/>
</dbReference>
<reference evidence="2 3" key="1">
    <citation type="submission" date="2023-11" db="EMBL/GenBank/DDBJ databases">
        <title>Lentzea sokolovensis, sp. nov., Lentzea kristufkii, sp. nov., and Lentzea miocenensis, sp. nov., rare actinobacteria from Sokolov Coal Basin, Miocene lacustrine sediment, Czech Republic.</title>
        <authorList>
            <person name="Lara A."/>
            <person name="Kotroba L."/>
            <person name="Nouioui I."/>
            <person name="Neumann-Schaal M."/>
            <person name="Mast Y."/>
            <person name="Chronakova A."/>
        </authorList>
    </citation>
    <scope>NUCLEOTIDE SEQUENCE [LARGE SCALE GENOMIC DNA]</scope>
    <source>
        <strain evidence="2 3">BCCO 10_0061</strain>
    </source>
</reference>
<feature type="domain" description="Bacterial transcriptional activator" evidence="1">
    <location>
        <begin position="116"/>
        <end position="252"/>
    </location>
</feature>
<dbReference type="InterPro" id="IPR051677">
    <property type="entry name" value="AfsR-DnrI-RedD_regulator"/>
</dbReference>
<proteinExistence type="predicted"/>
<dbReference type="InterPro" id="IPR011990">
    <property type="entry name" value="TPR-like_helical_dom_sf"/>
</dbReference>
<protein>
    <submittedName>
        <fullName evidence="2">BTAD domain-containing putative transcriptional regulator</fullName>
    </submittedName>
</protein>
<reference evidence="2 3" key="2">
    <citation type="submission" date="2023-11" db="EMBL/GenBank/DDBJ databases">
        <authorList>
            <person name="Lara A.C."/>
            <person name="Chronakova A."/>
        </authorList>
    </citation>
    <scope>NUCLEOTIDE SEQUENCE [LARGE SCALE GENOMIC DNA]</scope>
    <source>
        <strain evidence="2 3">BCCO 10_0061</strain>
    </source>
</reference>
<evidence type="ECO:0000259" key="1">
    <source>
        <dbReference type="SMART" id="SM01043"/>
    </source>
</evidence>
<dbReference type="Gene3D" id="1.10.10.10">
    <property type="entry name" value="Winged helix-like DNA-binding domain superfamily/Winged helix DNA-binding domain"/>
    <property type="match status" value="1"/>
</dbReference>
<dbReference type="EMBL" id="JAXAVU010000010">
    <property type="protein sequence ID" value="MDX8145647.1"/>
    <property type="molecule type" value="Genomic_DNA"/>
</dbReference>
<gene>
    <name evidence="2" type="ORF">SK854_26290</name>
</gene>
<sequence length="254" mass="28001">MPWRRGRVMLGTAEGRTAMREADDAHLVLLGRFELLAGCGDVTLPKGAQRLLAYLAIHHGDGVSRQAAAEQLWPECRRQRATANVRQALWHLRRATERPVVEPSVDRLRLSPALTVDFCRAVEAAHLVVSSAAPAAEDLTGALSRDLLPYWADDWLAPERRRWEQVRLHALEAIAQHLISAGAHLAALEAAFTAISIDPVRETAHRTVIAAHLAQGNHGSALRHYQQYRALLHRELGVTPSAHMTRLVASQAAL</sequence>
<organism evidence="2 3">
    <name type="scientific">Lentzea sokolovensis</name>
    <dbReference type="NCBI Taxonomy" id="3095429"/>
    <lineage>
        <taxon>Bacteria</taxon>
        <taxon>Bacillati</taxon>
        <taxon>Actinomycetota</taxon>
        <taxon>Actinomycetes</taxon>
        <taxon>Pseudonocardiales</taxon>
        <taxon>Pseudonocardiaceae</taxon>
        <taxon>Lentzea</taxon>
    </lineage>
</organism>